<feature type="transmembrane region" description="Helical" evidence="7">
    <location>
        <begin position="40"/>
        <end position="59"/>
    </location>
</feature>
<evidence type="ECO:0000256" key="4">
    <source>
        <dbReference type="ARBA" id="ARBA00022692"/>
    </source>
</evidence>
<feature type="transmembrane region" description="Helical" evidence="7">
    <location>
        <begin position="79"/>
        <end position="99"/>
    </location>
</feature>
<dbReference type="Pfam" id="PF02397">
    <property type="entry name" value="Bac_transf"/>
    <property type="match status" value="1"/>
</dbReference>
<dbReference type="PANTHER" id="PTHR30576">
    <property type="entry name" value="COLANIC BIOSYNTHESIS UDP-GLUCOSE LIPID CARRIER TRANSFERASE"/>
    <property type="match status" value="1"/>
</dbReference>
<gene>
    <name evidence="9" type="ORF">OCS65_07695</name>
</gene>
<protein>
    <submittedName>
        <fullName evidence="9">Sugar transferase</fullName>
    </submittedName>
</protein>
<keyword evidence="5 7" id="KW-1133">Transmembrane helix</keyword>
<dbReference type="RefSeq" id="WP_251549636.1">
    <property type="nucleotide sequence ID" value="NZ_CP106982.1"/>
</dbReference>
<dbReference type="NCBIfam" id="TIGR03025">
    <property type="entry name" value="EPS_sugtrans"/>
    <property type="match status" value="1"/>
</dbReference>
<evidence type="ECO:0000313" key="10">
    <source>
        <dbReference type="Proteomes" id="UP001163947"/>
    </source>
</evidence>
<evidence type="ECO:0000256" key="5">
    <source>
        <dbReference type="ARBA" id="ARBA00022989"/>
    </source>
</evidence>
<comment type="similarity">
    <text evidence="2">Belongs to the bacterial sugar transferase family.</text>
</comment>
<feature type="transmembrane region" description="Helical" evidence="7">
    <location>
        <begin position="323"/>
        <end position="342"/>
    </location>
</feature>
<dbReference type="PANTHER" id="PTHR30576:SF10">
    <property type="entry name" value="SLL5057 PROTEIN"/>
    <property type="match status" value="1"/>
</dbReference>
<evidence type="ECO:0000256" key="7">
    <source>
        <dbReference type="SAM" id="Phobius"/>
    </source>
</evidence>
<evidence type="ECO:0000259" key="8">
    <source>
        <dbReference type="Pfam" id="PF02397"/>
    </source>
</evidence>
<feature type="transmembrane region" description="Helical" evidence="7">
    <location>
        <begin position="120"/>
        <end position="137"/>
    </location>
</feature>
<dbReference type="InterPro" id="IPR017475">
    <property type="entry name" value="EPS_sugar_tfrase"/>
</dbReference>
<dbReference type="AlphaFoldDB" id="A0AA46SAV9"/>
<dbReference type="GeneID" id="83620290"/>
<evidence type="ECO:0000256" key="1">
    <source>
        <dbReference type="ARBA" id="ARBA00004141"/>
    </source>
</evidence>
<sequence>MNAIGANVEETTDNYLALAGNSKRQSVTGRRARQAWQQKYARTLWVTDGLVVVISMGLAHLVRFGGSDPAAYTPSAIHLTYNSVTCALAILWISTLAIHDTRSTRVIGTGPEEYRRIGSATFRFFGLIAIISLLFRLDIARGYLAIALPVGLAGLLVNRWAWRRLVVKLRRKGELRTSVLVVGGPQSVHHLARSFERQPSAGFEVIGVCIPGHTGNKGDHVVVDQRAIPILGDDRSVLEALEFSNADTVAVSATEHLGHEGIKELAWALEPRNVDLIVAPNVVDVAGPRVVMRPIAGLPLLHVEKPNYQGATRFAKVAFDRTGAVFLLLVLMPVLLLVSAIIKITDQGPVFYKQTRIGLDGREFRMWKFRSMIPNADRLIDDMRRHGDHSETSFFKSARDPRITPIGRLIRRTSVDELPQLFNVLLGDMSLVGPRPLVPGEGMGIKHFVERRMLVRPGMTGLWQVSGRSDLPEEERVRLDLFYVENWSMIQDLMIIGRTVRAVLTSRGAY</sequence>
<name>A0AA46SAV9_9NOCA</name>
<evidence type="ECO:0000256" key="2">
    <source>
        <dbReference type="ARBA" id="ARBA00006464"/>
    </source>
</evidence>
<keyword evidence="6 7" id="KW-0472">Membrane</keyword>
<dbReference type="GO" id="GO:0016020">
    <property type="term" value="C:membrane"/>
    <property type="evidence" value="ECO:0007669"/>
    <property type="project" value="UniProtKB-SubCell"/>
</dbReference>
<dbReference type="Pfam" id="PF13727">
    <property type="entry name" value="CoA_binding_3"/>
    <property type="match status" value="1"/>
</dbReference>
<dbReference type="EMBL" id="CP106982">
    <property type="protein sequence ID" value="UYF95630.1"/>
    <property type="molecule type" value="Genomic_DNA"/>
</dbReference>
<organism evidence="9 10">
    <name type="scientific">Rhodococcus aetherivorans</name>
    <dbReference type="NCBI Taxonomy" id="191292"/>
    <lineage>
        <taxon>Bacteria</taxon>
        <taxon>Bacillati</taxon>
        <taxon>Actinomycetota</taxon>
        <taxon>Actinomycetes</taxon>
        <taxon>Mycobacteriales</taxon>
        <taxon>Nocardiaceae</taxon>
        <taxon>Rhodococcus</taxon>
    </lineage>
</organism>
<reference evidence="9" key="1">
    <citation type="submission" date="2022-09" db="EMBL/GenBank/DDBJ databases">
        <title>The genome sequence of Rhodococcus aetherivorans N1.</title>
        <authorList>
            <person name="Jiang W."/>
        </authorList>
    </citation>
    <scope>NUCLEOTIDE SEQUENCE</scope>
    <source>
        <strain evidence="9">N1</strain>
    </source>
</reference>
<comment type="subcellular location">
    <subcellularLocation>
        <location evidence="1">Membrane</location>
        <topology evidence="1">Multi-pass membrane protein</topology>
    </subcellularLocation>
</comment>
<keyword evidence="4 7" id="KW-0812">Transmembrane</keyword>
<accession>A0AA46SAV9</accession>
<feature type="transmembrane region" description="Helical" evidence="7">
    <location>
        <begin position="143"/>
        <end position="162"/>
    </location>
</feature>
<dbReference type="InterPro" id="IPR003362">
    <property type="entry name" value="Bact_transf"/>
</dbReference>
<dbReference type="Proteomes" id="UP001163947">
    <property type="component" value="Chromosome"/>
</dbReference>
<dbReference type="GO" id="GO:0016780">
    <property type="term" value="F:phosphotransferase activity, for other substituted phosphate groups"/>
    <property type="evidence" value="ECO:0007669"/>
    <property type="project" value="TreeGrafter"/>
</dbReference>
<feature type="domain" description="Bacterial sugar transferase" evidence="8">
    <location>
        <begin position="316"/>
        <end position="504"/>
    </location>
</feature>
<evidence type="ECO:0000256" key="3">
    <source>
        <dbReference type="ARBA" id="ARBA00022679"/>
    </source>
</evidence>
<keyword evidence="3 9" id="KW-0808">Transferase</keyword>
<proteinExistence type="inferred from homology"/>
<evidence type="ECO:0000256" key="6">
    <source>
        <dbReference type="ARBA" id="ARBA00023136"/>
    </source>
</evidence>
<evidence type="ECO:0000313" key="9">
    <source>
        <dbReference type="EMBL" id="UYF95630.1"/>
    </source>
</evidence>